<protein>
    <submittedName>
        <fullName evidence="4">Serine hydrolase</fullName>
    </submittedName>
</protein>
<keyword evidence="2" id="KW-0732">Signal</keyword>
<evidence type="ECO:0000313" key="5">
    <source>
        <dbReference type="Proteomes" id="UP001597055"/>
    </source>
</evidence>
<dbReference type="Pfam" id="PF13354">
    <property type="entry name" value="Beta-lactamase2"/>
    <property type="match status" value="1"/>
</dbReference>
<feature type="compositionally biased region" description="Low complexity" evidence="1">
    <location>
        <begin position="37"/>
        <end position="76"/>
    </location>
</feature>
<evidence type="ECO:0000259" key="3">
    <source>
        <dbReference type="Pfam" id="PF13354"/>
    </source>
</evidence>
<dbReference type="InterPro" id="IPR012338">
    <property type="entry name" value="Beta-lactam/transpept-like"/>
</dbReference>
<gene>
    <name evidence="4" type="ORF">ACFQ0P_01770</name>
</gene>
<dbReference type="Gene3D" id="3.40.710.10">
    <property type="entry name" value="DD-peptidase/beta-lactamase superfamily"/>
    <property type="match status" value="1"/>
</dbReference>
<sequence length="727" mass="75242">MRNRMLRAAACAAALALVIPMITDVSAARAVVDDDPASATSADTAQDSSAATDESAEPDPTSSTDPTPSPDATATPTPAPTPTAPAADEAEPVEPAAPSLRAAPEAVTLAQVPVPSVQRINAGADTFAASVLASQALFPSGADTVVLVNGSYPIFASAAAPLIAERGASLLYVQAAAIPATVLTELRRLAPSSIVVVGGPGYVSDAVMSAARTVAPTVSRIGGSSLYETSRLVFAQVSGASDTVYIAGGKTNYDAPLAAVMARATGKKTLIVNGHSAPLDAATVDLLRSAGTQRVVIVRSLAAAMAPAYEPALRSAGFATSRLAHIDPPTLSMIVAADAGASRQVSMLVNKDRPAHVGIAAAAAAALGQPLYYPRSECVQDNMAAQIAAAGVRLLPVGDTAALAPAVATNTTCTVVTRRLQTDLHNAITSTMSRYSGTYSVTVLELNGLGQGTNVGGGIRREPASMMKIFAAWAAYKRIEQGAASTSTRLPSGLTIGTCISLMIHVSDNYCHTDIVHWIGISNINAMIRGAGLTNTYYGSVPRGTSVLYAGNRSTSNDLALLMRKLHSGSILSKPHVDALFKVMGMQIGRSRIASGIPVGVKQVTKPGALWVASGLMQGDTGIVYGPKSTFVISIVGDNHPPKEAFQAITRTVYQHFHGAFGAAASYPREQMTTTKPVGLRSSANGPVVVVVPGGTNVEQLDSIRDWYLVQYGSRKLWVYYSGLRNR</sequence>
<comment type="caution">
    <text evidence="4">The sequence shown here is derived from an EMBL/GenBank/DDBJ whole genome shotgun (WGS) entry which is preliminary data.</text>
</comment>
<feature type="chain" id="PRO_5045418523" evidence="2">
    <location>
        <begin position="28"/>
        <end position="727"/>
    </location>
</feature>
<feature type="region of interest" description="Disordered" evidence="1">
    <location>
        <begin position="34"/>
        <end position="98"/>
    </location>
</feature>
<reference evidence="5" key="1">
    <citation type="journal article" date="2019" name="Int. J. Syst. Evol. Microbiol.">
        <title>The Global Catalogue of Microorganisms (GCM) 10K type strain sequencing project: providing services to taxonomists for standard genome sequencing and annotation.</title>
        <authorList>
            <consortium name="The Broad Institute Genomics Platform"/>
            <consortium name="The Broad Institute Genome Sequencing Center for Infectious Disease"/>
            <person name="Wu L."/>
            <person name="Ma J."/>
        </authorList>
    </citation>
    <scope>NUCLEOTIDE SEQUENCE [LARGE SCALE GENOMIC DNA]</scope>
    <source>
        <strain evidence="5">CCUG 54523</strain>
    </source>
</reference>
<evidence type="ECO:0000256" key="1">
    <source>
        <dbReference type="SAM" id="MobiDB-lite"/>
    </source>
</evidence>
<dbReference type="PANTHER" id="PTHR35333">
    <property type="entry name" value="BETA-LACTAMASE"/>
    <property type="match status" value="1"/>
</dbReference>
<dbReference type="EMBL" id="JBHTII010000001">
    <property type="protein sequence ID" value="MFD0789111.1"/>
    <property type="molecule type" value="Genomic_DNA"/>
</dbReference>
<dbReference type="InterPro" id="IPR007253">
    <property type="entry name" value="Cell_wall-bd_2"/>
</dbReference>
<keyword evidence="5" id="KW-1185">Reference proteome</keyword>
<organism evidence="4 5">
    <name type="scientific">Microbacterium insulae</name>
    <dbReference type="NCBI Taxonomy" id="483014"/>
    <lineage>
        <taxon>Bacteria</taxon>
        <taxon>Bacillati</taxon>
        <taxon>Actinomycetota</taxon>
        <taxon>Actinomycetes</taxon>
        <taxon>Micrococcales</taxon>
        <taxon>Microbacteriaceae</taxon>
        <taxon>Microbacterium</taxon>
    </lineage>
</organism>
<dbReference type="GO" id="GO:0016787">
    <property type="term" value="F:hydrolase activity"/>
    <property type="evidence" value="ECO:0007669"/>
    <property type="project" value="UniProtKB-KW"/>
</dbReference>
<feature type="signal peptide" evidence="2">
    <location>
        <begin position="1"/>
        <end position="27"/>
    </location>
</feature>
<proteinExistence type="predicted"/>
<evidence type="ECO:0000313" key="4">
    <source>
        <dbReference type="EMBL" id="MFD0789111.1"/>
    </source>
</evidence>
<dbReference type="SUPFAM" id="SSF56601">
    <property type="entry name" value="beta-lactamase/transpeptidase-like"/>
    <property type="match status" value="1"/>
</dbReference>
<dbReference type="InterPro" id="IPR045155">
    <property type="entry name" value="Beta-lactam_cat"/>
</dbReference>
<name>A0ABW3AEU2_9MICO</name>
<evidence type="ECO:0000256" key="2">
    <source>
        <dbReference type="SAM" id="SignalP"/>
    </source>
</evidence>
<dbReference type="RefSeq" id="WP_204980014.1">
    <property type="nucleotide sequence ID" value="NZ_JBHTII010000001.1"/>
</dbReference>
<dbReference type="InterPro" id="IPR000871">
    <property type="entry name" value="Beta-lactam_class-A"/>
</dbReference>
<dbReference type="PANTHER" id="PTHR35333:SF3">
    <property type="entry name" value="BETA-LACTAMASE-TYPE TRANSPEPTIDASE FOLD CONTAINING PROTEIN"/>
    <property type="match status" value="1"/>
</dbReference>
<keyword evidence="4" id="KW-0378">Hydrolase</keyword>
<dbReference type="Proteomes" id="UP001597055">
    <property type="component" value="Unassembled WGS sequence"/>
</dbReference>
<dbReference type="Pfam" id="PF04122">
    <property type="entry name" value="CW_binding_2"/>
    <property type="match status" value="1"/>
</dbReference>
<feature type="domain" description="Beta-lactamase class A catalytic" evidence="3">
    <location>
        <begin position="462"/>
        <end position="635"/>
    </location>
</feature>
<accession>A0ABW3AEU2</accession>